<evidence type="ECO:0000313" key="4">
    <source>
        <dbReference type="Proteomes" id="UP001440984"/>
    </source>
</evidence>
<dbReference type="Pfam" id="PF00109">
    <property type="entry name" value="ketoacyl-synt"/>
    <property type="match status" value="1"/>
</dbReference>
<dbReference type="PANTHER" id="PTHR11712:SF336">
    <property type="entry name" value="3-OXOACYL-[ACYL-CARRIER-PROTEIN] SYNTHASE, MITOCHONDRIAL"/>
    <property type="match status" value="1"/>
</dbReference>
<keyword evidence="1" id="KW-0808">Transferase</keyword>
<keyword evidence="4" id="KW-1185">Reference proteome</keyword>
<dbReference type="PANTHER" id="PTHR11712">
    <property type="entry name" value="POLYKETIDE SYNTHASE-RELATED"/>
    <property type="match status" value="1"/>
</dbReference>
<dbReference type="RefSeq" id="WP_348947358.1">
    <property type="nucleotide sequence ID" value="NZ_JBDZYD010000001.1"/>
</dbReference>
<evidence type="ECO:0000313" key="3">
    <source>
        <dbReference type="EMBL" id="MEQ0558031.1"/>
    </source>
</evidence>
<evidence type="ECO:0000256" key="1">
    <source>
        <dbReference type="ARBA" id="ARBA00022679"/>
    </source>
</evidence>
<accession>A0ABV0L6U6</accession>
<proteinExistence type="predicted"/>
<dbReference type="EMBL" id="JBDZYD010000001">
    <property type="protein sequence ID" value="MEQ0558031.1"/>
    <property type="molecule type" value="Genomic_DNA"/>
</dbReference>
<evidence type="ECO:0000259" key="2">
    <source>
        <dbReference type="Pfam" id="PF00109"/>
    </source>
</evidence>
<comment type="caution">
    <text evidence="3">The sequence shown here is derived from an EMBL/GenBank/DDBJ whole genome shotgun (WGS) entry which is preliminary data.</text>
</comment>
<sequence>MNPVITAWTAVSPYGIDRESFVDGLRGGQAAAVSGGAVHKTALVPGFDIRELLGRKGTRAMDRVTGLAVWAVGQLAAERPAARGDRAGLVLGTMGSLDSTMEVSRSTFVEAKPYFIDPSRMPYSIMNAAAGQCAIWHDLTGPNVTLAGGRAAGLSALAYAVRLMRAGRASSVLAGAAEEYSDARSWIESHSGVDGVLGEGCVMLRIEPAGEQSPLAEILAVHSRIAPPGAVTETARSCVDGALATTGLSTEDVTTESWSGVPGRTEPVSELIGDTGAATAMFQVAGVLATGQPGDVAVVGSVDRDGAVVCAVLRLGGQK</sequence>
<name>A0ABV0L6U6_9PSEU</name>
<protein>
    <submittedName>
        <fullName evidence="3">Beta-ketoacyl synthase N-terminal-like domain-containing protein</fullName>
    </submittedName>
</protein>
<feature type="domain" description="Beta-ketoacyl synthase-like N-terminal" evidence="2">
    <location>
        <begin position="53"/>
        <end position="185"/>
    </location>
</feature>
<dbReference type="InterPro" id="IPR000794">
    <property type="entry name" value="Beta-ketoacyl_synthase"/>
</dbReference>
<dbReference type="Gene3D" id="3.40.47.10">
    <property type="match status" value="1"/>
</dbReference>
<reference evidence="3 4" key="1">
    <citation type="submission" date="2024-05" db="EMBL/GenBank/DDBJ databases">
        <authorList>
            <person name="Zhao H."/>
            <person name="Xu Y."/>
            <person name="Lin S."/>
            <person name="Spain J.C."/>
            <person name="Zhou N.-Y."/>
        </authorList>
    </citation>
    <scope>NUCLEOTIDE SEQUENCE [LARGE SCALE GENOMIC DNA]</scope>
    <source>
        <strain evidence="3 4">NEAU-NG30</strain>
    </source>
</reference>
<gene>
    <name evidence="3" type="ORF">ABJI51_03025</name>
</gene>
<dbReference type="InterPro" id="IPR014030">
    <property type="entry name" value="Ketoacyl_synth_N"/>
</dbReference>
<organism evidence="3 4">
    <name type="scientific">Amycolatopsis melonis</name>
    <dbReference type="NCBI Taxonomy" id="3156488"/>
    <lineage>
        <taxon>Bacteria</taxon>
        <taxon>Bacillati</taxon>
        <taxon>Actinomycetota</taxon>
        <taxon>Actinomycetes</taxon>
        <taxon>Pseudonocardiales</taxon>
        <taxon>Pseudonocardiaceae</taxon>
        <taxon>Amycolatopsis</taxon>
    </lineage>
</organism>
<dbReference type="InterPro" id="IPR016039">
    <property type="entry name" value="Thiolase-like"/>
</dbReference>
<dbReference type="SUPFAM" id="SSF53901">
    <property type="entry name" value="Thiolase-like"/>
    <property type="match status" value="1"/>
</dbReference>
<dbReference type="Proteomes" id="UP001440984">
    <property type="component" value="Unassembled WGS sequence"/>
</dbReference>